<evidence type="ECO:0000313" key="17">
    <source>
        <dbReference type="EMBL" id="AZP05323.1"/>
    </source>
</evidence>
<dbReference type="HAMAP" id="MF_00303">
    <property type="entry name" value="Trigger_factor_Tig"/>
    <property type="match status" value="1"/>
</dbReference>
<evidence type="ECO:0000256" key="10">
    <source>
        <dbReference type="ARBA" id="ARBA00024849"/>
    </source>
</evidence>
<dbReference type="SUPFAM" id="SSF54534">
    <property type="entry name" value="FKBP-like"/>
    <property type="match status" value="1"/>
</dbReference>
<feature type="coiled-coil region" evidence="15">
    <location>
        <begin position="254"/>
        <end position="284"/>
    </location>
</feature>
<feature type="domain" description="PPIase FKBP-type" evidence="16">
    <location>
        <begin position="162"/>
        <end position="247"/>
    </location>
</feature>
<dbReference type="PANTHER" id="PTHR30560">
    <property type="entry name" value="TRIGGER FACTOR CHAPERONE AND PEPTIDYL-PROLYL CIS/TRANS ISOMERASE"/>
    <property type="match status" value="1"/>
</dbReference>
<gene>
    <name evidence="12" type="primary">tig</name>
    <name evidence="17" type="ORF">EJN90_12105</name>
</gene>
<dbReference type="SUPFAM" id="SSF102735">
    <property type="entry name" value="Trigger factor ribosome-binding domain"/>
    <property type="match status" value="1"/>
</dbReference>
<evidence type="ECO:0000256" key="8">
    <source>
        <dbReference type="ARBA" id="ARBA00023235"/>
    </source>
</evidence>
<evidence type="ECO:0000256" key="3">
    <source>
        <dbReference type="ARBA" id="ARBA00013194"/>
    </source>
</evidence>
<keyword evidence="15" id="KW-0175">Coiled coil</keyword>
<evidence type="ECO:0000256" key="7">
    <source>
        <dbReference type="ARBA" id="ARBA00023186"/>
    </source>
</evidence>
<name>A0A3S9HDR7_9LACT</name>
<dbReference type="InterPro" id="IPR027304">
    <property type="entry name" value="Trigger_fact/SurA_dom_sf"/>
</dbReference>
<dbReference type="GO" id="GO:0015031">
    <property type="term" value="P:protein transport"/>
    <property type="evidence" value="ECO:0007669"/>
    <property type="project" value="UniProtKB-UniRule"/>
</dbReference>
<dbReference type="Pfam" id="PF05698">
    <property type="entry name" value="Trigger_C"/>
    <property type="match status" value="1"/>
</dbReference>
<dbReference type="RefSeq" id="WP_126111602.1">
    <property type="nucleotide sequence ID" value="NZ_CP034465.1"/>
</dbReference>
<dbReference type="FunFam" id="3.10.50.40:FF:000001">
    <property type="entry name" value="Trigger factor"/>
    <property type="match status" value="1"/>
</dbReference>
<reference evidence="18" key="1">
    <citation type="submission" date="2018-12" db="EMBL/GenBank/DDBJ databases">
        <title>Complete genome sequencing of Jeotgalibaca sp. H21T32.</title>
        <authorList>
            <person name="Bae J.-W."/>
            <person name="Lee S.-Y."/>
        </authorList>
    </citation>
    <scope>NUCLEOTIDE SEQUENCE [LARGE SCALE GENOMIC DNA]</scope>
    <source>
        <strain evidence="18">H21T32</strain>
    </source>
</reference>
<evidence type="ECO:0000256" key="11">
    <source>
        <dbReference type="ARBA" id="ARBA00029986"/>
    </source>
</evidence>
<dbReference type="GO" id="GO:0051301">
    <property type="term" value="P:cell division"/>
    <property type="evidence" value="ECO:0007669"/>
    <property type="project" value="UniProtKB-KW"/>
</dbReference>
<dbReference type="KEGG" id="jeh:EJN90_12105"/>
<evidence type="ECO:0000256" key="4">
    <source>
        <dbReference type="ARBA" id="ARBA00016902"/>
    </source>
</evidence>
<evidence type="ECO:0000256" key="1">
    <source>
        <dbReference type="ARBA" id="ARBA00000971"/>
    </source>
</evidence>
<dbReference type="InterPro" id="IPR005215">
    <property type="entry name" value="Trig_fac"/>
</dbReference>
<dbReference type="GO" id="GO:0051083">
    <property type="term" value="P:'de novo' cotranslational protein folding"/>
    <property type="evidence" value="ECO:0007669"/>
    <property type="project" value="TreeGrafter"/>
</dbReference>
<dbReference type="Pfam" id="PF00254">
    <property type="entry name" value="FKBP_C"/>
    <property type="match status" value="1"/>
</dbReference>
<dbReference type="EMBL" id="CP034465">
    <property type="protein sequence ID" value="AZP05323.1"/>
    <property type="molecule type" value="Genomic_DNA"/>
</dbReference>
<protein>
    <recommendedName>
        <fullName evidence="4 12">Trigger factor</fullName>
        <shortName evidence="12">TF</shortName>
        <ecNumber evidence="3 12">5.2.1.8</ecNumber>
    </recommendedName>
    <alternativeName>
        <fullName evidence="11 12">PPIase</fullName>
    </alternativeName>
</protein>
<dbReference type="GO" id="GO:0043335">
    <property type="term" value="P:protein unfolding"/>
    <property type="evidence" value="ECO:0007669"/>
    <property type="project" value="TreeGrafter"/>
</dbReference>
<comment type="domain">
    <text evidence="12">Consists of 3 domains; the N-terminus binds the ribosome, the middle domain has PPIase activity, while the C-terminus has intrinsic chaperone activity on its own.</text>
</comment>
<dbReference type="NCBIfam" id="TIGR00115">
    <property type="entry name" value="tig"/>
    <property type="match status" value="1"/>
</dbReference>
<dbReference type="Pfam" id="PF05697">
    <property type="entry name" value="Trigger_N"/>
    <property type="match status" value="1"/>
</dbReference>
<dbReference type="InterPro" id="IPR008880">
    <property type="entry name" value="Trigger_fac_C"/>
</dbReference>
<dbReference type="InterPro" id="IPR036611">
    <property type="entry name" value="Trigger_fac_ribosome-bd_sf"/>
</dbReference>
<comment type="subcellular location">
    <subcellularLocation>
        <location evidence="12">Cytoplasm</location>
    </subcellularLocation>
    <text evidence="12">About half TF is bound to the ribosome near the polypeptide exit tunnel while the other half is free in the cytoplasm.</text>
</comment>
<evidence type="ECO:0000256" key="5">
    <source>
        <dbReference type="ARBA" id="ARBA00022618"/>
    </source>
</evidence>
<proteinExistence type="inferred from homology"/>
<keyword evidence="18" id="KW-1185">Reference proteome</keyword>
<dbReference type="InterPro" id="IPR008881">
    <property type="entry name" value="Trigger_fac_ribosome-bd_bac"/>
</dbReference>
<evidence type="ECO:0000256" key="13">
    <source>
        <dbReference type="PROSITE-ProRule" id="PRU00277"/>
    </source>
</evidence>
<dbReference type="SUPFAM" id="SSF109998">
    <property type="entry name" value="Triger factor/SurA peptide-binding domain-like"/>
    <property type="match status" value="1"/>
</dbReference>
<organism evidence="17 18">
    <name type="scientific">Jeotgalibaca ciconiae</name>
    <dbReference type="NCBI Taxonomy" id="2496265"/>
    <lineage>
        <taxon>Bacteria</taxon>
        <taxon>Bacillati</taxon>
        <taxon>Bacillota</taxon>
        <taxon>Bacilli</taxon>
        <taxon>Lactobacillales</taxon>
        <taxon>Carnobacteriaceae</taxon>
        <taxon>Jeotgalibaca</taxon>
    </lineage>
</organism>
<dbReference type="PROSITE" id="PS50059">
    <property type="entry name" value="FKBP_PPIASE"/>
    <property type="match status" value="1"/>
</dbReference>
<evidence type="ECO:0000259" key="16">
    <source>
        <dbReference type="PROSITE" id="PS50059"/>
    </source>
</evidence>
<dbReference type="GO" id="GO:0043022">
    <property type="term" value="F:ribosome binding"/>
    <property type="evidence" value="ECO:0007669"/>
    <property type="project" value="TreeGrafter"/>
</dbReference>
<dbReference type="InterPro" id="IPR001179">
    <property type="entry name" value="PPIase_FKBP_dom"/>
</dbReference>
<evidence type="ECO:0000256" key="14">
    <source>
        <dbReference type="RuleBase" id="RU003914"/>
    </source>
</evidence>
<dbReference type="GO" id="GO:0003755">
    <property type="term" value="F:peptidyl-prolyl cis-trans isomerase activity"/>
    <property type="evidence" value="ECO:0007669"/>
    <property type="project" value="UniProtKB-UniRule"/>
</dbReference>
<accession>A0A3S9HDR7</accession>
<evidence type="ECO:0000256" key="12">
    <source>
        <dbReference type="HAMAP-Rule" id="MF_00303"/>
    </source>
</evidence>
<evidence type="ECO:0000256" key="2">
    <source>
        <dbReference type="ARBA" id="ARBA00005464"/>
    </source>
</evidence>
<dbReference type="InterPro" id="IPR046357">
    <property type="entry name" value="PPIase_dom_sf"/>
</dbReference>
<dbReference type="OrthoDB" id="9767721at2"/>
<dbReference type="InterPro" id="IPR037041">
    <property type="entry name" value="Trigger_fac_C_sf"/>
</dbReference>
<dbReference type="AlphaFoldDB" id="A0A3S9HDR7"/>
<keyword evidence="5 12" id="KW-0132">Cell division</keyword>
<dbReference type="Gene3D" id="1.10.3120.10">
    <property type="entry name" value="Trigger factor, C-terminal domain"/>
    <property type="match status" value="1"/>
</dbReference>
<keyword evidence="12" id="KW-0963">Cytoplasm</keyword>
<sequence>MTANWEKTGTNEGVLTFEIPAETIKAETDKVFNKVKKNISVPGFRKGKVPRHIFNKQYGEESLYEDALNAALPEAYDNAVKEAGIDPVSQPNIDIKSMEKGQAWVITADVTVKPEVKLGEYKNLTVEKQDREVTEADVEDALKERQERHAELVLKEDAAAEGDTVVIDYEGFLGEEAFEGGKDQNHSLELGSNSFIPGFEEQLVGAKAGEEKDVVVTFPEEYQAEDLAGKEATFKVVVHEVKTKELPELDDEFAKDLDEEVESIDELKEKIRKELEESKKSVADEVVQETAIRQAVDNAEVVELPHVMVHDEVHRQMDLFLNDMQRQGISPEMYYQITGTTEQDLHKQMEEDADVRTKTTLVLEQIIKEENIQATEEEINEEIETLASQYNMDVERVRGLISNDMLTNDIQMKKAMALISDSAVEA</sequence>
<dbReference type="PANTHER" id="PTHR30560:SF3">
    <property type="entry name" value="TRIGGER FACTOR-LIKE PROTEIN TIG, CHLOROPLASTIC"/>
    <property type="match status" value="1"/>
</dbReference>
<keyword evidence="7 12" id="KW-0143">Chaperone</keyword>
<dbReference type="Gene3D" id="3.10.50.40">
    <property type="match status" value="1"/>
</dbReference>
<dbReference type="PIRSF" id="PIRSF003095">
    <property type="entry name" value="Trigger_factor"/>
    <property type="match status" value="1"/>
</dbReference>
<dbReference type="Proteomes" id="UP000273326">
    <property type="component" value="Chromosome"/>
</dbReference>
<comment type="function">
    <text evidence="10 12">Involved in protein export. Acts as a chaperone by maintaining the newly synthesized protein in an open conformation. Functions as a peptidyl-prolyl cis-trans isomerase.</text>
</comment>
<keyword evidence="8 12" id="KW-0413">Isomerase</keyword>
<dbReference type="GO" id="GO:0044183">
    <property type="term" value="F:protein folding chaperone"/>
    <property type="evidence" value="ECO:0007669"/>
    <property type="project" value="TreeGrafter"/>
</dbReference>
<keyword evidence="6 12" id="KW-0697">Rotamase</keyword>
<dbReference type="Gene3D" id="3.30.70.1050">
    <property type="entry name" value="Trigger factor ribosome-binding domain"/>
    <property type="match status" value="1"/>
</dbReference>
<dbReference type="EC" id="5.2.1.8" evidence="3 12"/>
<keyword evidence="9 12" id="KW-0131">Cell cycle</keyword>
<evidence type="ECO:0000313" key="18">
    <source>
        <dbReference type="Proteomes" id="UP000273326"/>
    </source>
</evidence>
<comment type="catalytic activity">
    <reaction evidence="1 12 13">
        <text>[protein]-peptidylproline (omega=180) = [protein]-peptidylproline (omega=0)</text>
        <dbReference type="Rhea" id="RHEA:16237"/>
        <dbReference type="Rhea" id="RHEA-COMP:10747"/>
        <dbReference type="Rhea" id="RHEA-COMP:10748"/>
        <dbReference type="ChEBI" id="CHEBI:83833"/>
        <dbReference type="ChEBI" id="CHEBI:83834"/>
        <dbReference type="EC" id="5.2.1.8"/>
    </reaction>
</comment>
<comment type="similarity">
    <text evidence="2 12 14">Belongs to the FKBP-type PPIase family. Tig subfamily.</text>
</comment>
<evidence type="ECO:0000256" key="6">
    <source>
        <dbReference type="ARBA" id="ARBA00023110"/>
    </source>
</evidence>
<evidence type="ECO:0000256" key="9">
    <source>
        <dbReference type="ARBA" id="ARBA00023306"/>
    </source>
</evidence>
<dbReference type="GO" id="GO:0005737">
    <property type="term" value="C:cytoplasm"/>
    <property type="evidence" value="ECO:0007669"/>
    <property type="project" value="UniProtKB-SubCell"/>
</dbReference>
<evidence type="ECO:0000256" key="15">
    <source>
        <dbReference type="SAM" id="Coils"/>
    </source>
</evidence>